<sequence>MSGLQITFSIALFVGGYVASIYTWTRLKVIVNGAQAEAEKLRAKAKAIVEAAQK</sequence>
<dbReference type="EMBL" id="CP002826">
    <property type="protein sequence ID" value="AEI07094.1"/>
    <property type="molecule type" value="Genomic_DNA"/>
</dbReference>
<organism evidence="2 3">
    <name type="scientific">Afipia carboxidovorans (strain ATCC 49405 / DSM 1227 / KCTC 32145 / OM5)</name>
    <name type="common">Oligotropha carboxidovorans</name>
    <dbReference type="NCBI Taxonomy" id="504832"/>
    <lineage>
        <taxon>Bacteria</taxon>
        <taxon>Pseudomonadati</taxon>
        <taxon>Pseudomonadota</taxon>
        <taxon>Alphaproteobacteria</taxon>
        <taxon>Hyphomicrobiales</taxon>
        <taxon>Nitrobacteraceae</taxon>
        <taxon>Afipia</taxon>
    </lineage>
</organism>
<gene>
    <name evidence="2" type="ordered locus">OCA5_c23980</name>
</gene>
<evidence type="ECO:0000256" key="1">
    <source>
        <dbReference type="SAM" id="Phobius"/>
    </source>
</evidence>
<evidence type="ECO:0000313" key="2">
    <source>
        <dbReference type="EMBL" id="AEI07094.1"/>
    </source>
</evidence>
<reference evidence="2 3" key="1">
    <citation type="journal article" date="2011" name="J. Bacteriol.">
        <title>Complete genome sequences of the chemolithoautotrophic Oligotropha carboxidovorans strains OM4 and OM5.</title>
        <authorList>
            <person name="Volland S."/>
            <person name="Rachinger M."/>
            <person name="Strittmatter A."/>
            <person name="Daniel R."/>
            <person name="Gottschalk G."/>
            <person name="Meyer O."/>
        </authorList>
    </citation>
    <scope>NUCLEOTIDE SEQUENCE [LARGE SCALE GENOMIC DNA]</scope>
    <source>
        <strain evidence="3">ATCC 49405 / DSM 1227 / KCTC 32145 / OM5</strain>
    </source>
</reference>
<keyword evidence="1" id="KW-0812">Transmembrane</keyword>
<dbReference type="STRING" id="504832.OCA5_c23980"/>
<keyword evidence="1" id="KW-0472">Membrane</keyword>
<protein>
    <submittedName>
        <fullName evidence="2">Uncharacterized protein</fullName>
    </submittedName>
</protein>
<proteinExistence type="predicted"/>
<keyword evidence="1" id="KW-1133">Transmembrane helix</keyword>
<dbReference type="Proteomes" id="UP000007730">
    <property type="component" value="Chromosome"/>
</dbReference>
<accession>B6JEG6</accession>
<dbReference type="KEGG" id="oca:OCAR_5600"/>
<dbReference type="HOGENOM" id="CLU_3045954_0_0_5"/>
<dbReference type="KEGG" id="ocg:OCA5_c23980"/>
<dbReference type="RefSeq" id="WP_012562760.1">
    <property type="nucleotide sequence ID" value="NC_011386.1"/>
</dbReference>
<name>B6JEG6_AFIC5</name>
<evidence type="ECO:0000313" key="3">
    <source>
        <dbReference type="Proteomes" id="UP000007730"/>
    </source>
</evidence>
<dbReference type="AlphaFoldDB" id="B6JEG6"/>
<keyword evidence="3" id="KW-1185">Reference proteome</keyword>
<feature type="transmembrane region" description="Helical" evidence="1">
    <location>
        <begin position="6"/>
        <end position="25"/>
    </location>
</feature>